<accession>C9Y3R5</accession>
<sequence length="189" mass="21465">MTVNPDDKSLFLDAMEDVKPLKNANVAPCLKPKAPRLAPRIDTLQLDNPLTTGFLDLIPREQPLEFRREGLQQGVLDKLRLGKYPQQASLNLLRQPVEQCRQRLFAFIHQAKRDGLRNLLIIHGKGREDNAHANVIRSYLARWLTELDDVQAFCTALAHHGGSGACYVALKKSAEAKQENWERHAKRSR</sequence>
<feature type="domain" description="Smr" evidence="1">
    <location>
        <begin position="90"/>
        <end position="171"/>
    </location>
</feature>
<dbReference type="SMART" id="SM00463">
    <property type="entry name" value="SMR"/>
    <property type="match status" value="1"/>
</dbReference>
<proteinExistence type="predicted"/>
<dbReference type="PANTHER" id="PTHR35562">
    <property type="entry name" value="DNA ENDONUCLEASE SMRA-RELATED"/>
    <property type="match status" value="1"/>
</dbReference>
<dbReference type="EMBL" id="FN543093">
    <property type="protein sequence ID" value="CBA30681.1"/>
    <property type="molecule type" value="Genomic_DNA"/>
</dbReference>
<dbReference type="Gene3D" id="3.30.1370.110">
    <property type="match status" value="1"/>
</dbReference>
<name>C9Y3R5_CROTZ</name>
<dbReference type="SUPFAM" id="SSF160443">
    <property type="entry name" value="SMR domain-like"/>
    <property type="match status" value="1"/>
</dbReference>
<dbReference type="PANTHER" id="PTHR35562:SF2">
    <property type="entry name" value="DNA ENDONUCLEASE SMRA-RELATED"/>
    <property type="match status" value="1"/>
</dbReference>
<dbReference type="AlphaFoldDB" id="C9Y3R5"/>
<organism evidence="2 3">
    <name type="scientific">Cronobacter turicensis (strain DSM 18703 / CCUG 55852 / LMG 23827 / z3032)</name>
    <dbReference type="NCBI Taxonomy" id="693216"/>
    <lineage>
        <taxon>Bacteria</taxon>
        <taxon>Pseudomonadati</taxon>
        <taxon>Pseudomonadota</taxon>
        <taxon>Gammaproteobacteria</taxon>
        <taxon>Enterobacterales</taxon>
        <taxon>Enterobacteriaceae</taxon>
        <taxon>Cronobacter</taxon>
    </lineage>
</organism>
<protein>
    <submittedName>
        <fullName evidence="2">Uncharacterized protein ydaL</fullName>
    </submittedName>
</protein>
<reference evidence="3" key="2">
    <citation type="journal article" date="2011" name="J. Bacteriol.">
        <title>Complete genome sequence of Cronobacter turicensis LMG 23827, a food-borne pathogen causing deaths in neonates.</title>
        <authorList>
            <person name="Stephan R."/>
            <person name="Lehner A."/>
            <person name="Tischler P."/>
            <person name="Rattei T."/>
        </authorList>
    </citation>
    <scope>NUCLEOTIDE SEQUENCE [LARGE SCALE GENOMIC DNA]</scope>
    <source>
        <strain evidence="3">DSM 18703 / CCUG 55852 / LMG 23827 / z3032</strain>
    </source>
</reference>
<dbReference type="PROSITE" id="PS50828">
    <property type="entry name" value="SMR"/>
    <property type="match status" value="1"/>
</dbReference>
<dbReference type="KEGG" id="ctu:CTU_20370"/>
<dbReference type="InterPro" id="IPR002625">
    <property type="entry name" value="Smr_dom"/>
</dbReference>
<dbReference type="InterPro" id="IPR047688">
    <property type="entry name" value="Endonuc_SmrA"/>
</dbReference>
<dbReference type="Proteomes" id="UP000002069">
    <property type="component" value="Chromosome"/>
</dbReference>
<dbReference type="HOGENOM" id="CLU_055978_1_2_6"/>
<dbReference type="Pfam" id="PF01713">
    <property type="entry name" value="Smr"/>
    <property type="match status" value="1"/>
</dbReference>
<evidence type="ECO:0000313" key="2">
    <source>
        <dbReference type="EMBL" id="CBA30681.1"/>
    </source>
</evidence>
<dbReference type="InterPro" id="IPR036063">
    <property type="entry name" value="Smr_dom_sf"/>
</dbReference>
<evidence type="ECO:0000313" key="3">
    <source>
        <dbReference type="Proteomes" id="UP000002069"/>
    </source>
</evidence>
<gene>
    <name evidence="2" type="primary">ydaL</name>
    <name evidence="2" type="ordered locus">Ctu_20370</name>
</gene>
<keyword evidence="3" id="KW-1185">Reference proteome</keyword>
<reference evidence="2 3" key="1">
    <citation type="journal article" date="2010" name="J. Bacteriol.">
        <title>Complete Genome Sequence of Cronobacter turicensis LMG 23827, a foodborne pathogen causing deaths in neonates.</title>
        <authorList>
            <person name="Stephan R."/>
            <person name="Lehner A."/>
            <person name="Tischler P."/>
            <person name="Rattei T."/>
        </authorList>
    </citation>
    <scope>NUCLEOTIDE SEQUENCE [LARGE SCALE GENOMIC DNA]</scope>
    <source>
        <strain evidence="3">DSM 18703 / CCUG 55852 / LMG 23827 / z3032</strain>
    </source>
</reference>
<dbReference type="GO" id="GO:0004520">
    <property type="term" value="F:DNA endonuclease activity"/>
    <property type="evidence" value="ECO:0007669"/>
    <property type="project" value="TreeGrafter"/>
</dbReference>
<dbReference type="NCBIfam" id="NF033154">
    <property type="entry name" value="endonuc_SmrA"/>
    <property type="match status" value="1"/>
</dbReference>
<evidence type="ECO:0000259" key="1">
    <source>
        <dbReference type="PROSITE" id="PS50828"/>
    </source>
</evidence>
<dbReference type="PATRIC" id="fig|693216.3.peg.1925"/>